<keyword evidence="3" id="KW-0808">Transferase</keyword>
<keyword evidence="4" id="KW-0256">Endoplasmic reticulum</keyword>
<evidence type="ECO:0000256" key="7">
    <source>
        <dbReference type="ARBA" id="ARBA00025803"/>
    </source>
</evidence>
<dbReference type="GO" id="GO:0006004">
    <property type="term" value="P:fucose metabolic process"/>
    <property type="evidence" value="ECO:0007669"/>
    <property type="project" value="UniProtKB-KW"/>
</dbReference>
<keyword evidence="5" id="KW-0294">Fucose metabolism</keyword>
<dbReference type="GO" id="GO:0046922">
    <property type="term" value="F:peptide-O-fucosyltransferase activity"/>
    <property type="evidence" value="ECO:0007669"/>
    <property type="project" value="InterPro"/>
</dbReference>
<gene>
    <name evidence="10" type="ORF">FIBRA_05250</name>
</gene>
<dbReference type="OrthoDB" id="423313at2759"/>
<organism evidence="10 11">
    <name type="scientific">Fibroporia radiculosa</name>
    <dbReference type="NCBI Taxonomy" id="599839"/>
    <lineage>
        <taxon>Eukaryota</taxon>
        <taxon>Fungi</taxon>
        <taxon>Dikarya</taxon>
        <taxon>Basidiomycota</taxon>
        <taxon>Agaricomycotina</taxon>
        <taxon>Agaricomycetes</taxon>
        <taxon>Polyporales</taxon>
        <taxon>Fibroporiaceae</taxon>
        <taxon>Fibroporia</taxon>
    </lineage>
</organism>
<evidence type="ECO:0000256" key="8">
    <source>
        <dbReference type="ARBA" id="ARBA00026232"/>
    </source>
</evidence>
<keyword evidence="9" id="KW-0472">Membrane</keyword>
<dbReference type="STRING" id="599839.J4H3E4"/>
<keyword evidence="9" id="KW-0812">Transmembrane</keyword>
<dbReference type="AlphaFoldDB" id="J4H3E4"/>
<dbReference type="InterPro" id="IPR019378">
    <property type="entry name" value="GDP-Fuc_O-FucTrfase"/>
</dbReference>
<keyword evidence="11" id="KW-1185">Reference proteome</keyword>
<name>J4H3E4_9APHY</name>
<keyword evidence="9" id="KW-1133">Transmembrane helix</keyword>
<evidence type="ECO:0000256" key="3">
    <source>
        <dbReference type="ARBA" id="ARBA00022679"/>
    </source>
</evidence>
<dbReference type="GeneID" id="24098040"/>
<comment type="subcellular location">
    <subcellularLocation>
        <location evidence="1">Endoplasmic reticulum</location>
    </subcellularLocation>
</comment>
<evidence type="ECO:0000256" key="1">
    <source>
        <dbReference type="ARBA" id="ARBA00004240"/>
    </source>
</evidence>
<keyword evidence="6" id="KW-0119">Carbohydrate metabolism</keyword>
<accession>J4H3E4</accession>
<comment type="similarity">
    <text evidence="7">Belongs to the glycosyltransferase 68 family.</text>
</comment>
<sequence>MKEQGSFDDLRDDYAAHDRAESSEPLLKEHLPPLQPSFSIHRVFRINPRLRRLILMAFASLSTLSLITFASVSIFASRPDTLGTVPPPENIQPETGALETNSSSLAIQDKVADTPSHSPYVLGPPTQRFRDNLRNDTLYITSWISAGWTNDVMTYANLIYLGVLTGRVPLISVFTPSHVGGEAGNIPFGDVFDVPRFIQDSGIDIIEWRDVKDPYSPQLEDIGCWNLWESVQYHEHAPRISSIPDWLQLDISYTRTPEWVKMIPNYEHDQHSTFWSVARFGFSEDRSRYLGNPSPSPHHQVTLDPDEQVLCFDYLYYLCAQQSFEYEYDYAPAWRFVGTYLRWTPRIEDLAASYVRRSFGLLESDATPPYISIHVRHGDFRSWCPSTTAPEDCFAPISAIARRVQEVQDEIRERHYVSIPDNRVIVTTDETDEAWWADVTSRGWVRIDHDAWQTAQTYGKWYTVILDAAIQSNGLGFIGTDRSTFTTLSRRRVHDWHAGATRVVKWGVKDADAH</sequence>
<dbReference type="EMBL" id="HE797102">
    <property type="protein sequence ID" value="CCM03129.1"/>
    <property type="molecule type" value="Genomic_DNA"/>
</dbReference>
<dbReference type="HOGENOM" id="CLU_032339_0_0_1"/>
<dbReference type="PANTHER" id="PTHR13398:SF0">
    <property type="entry name" value="GDP-FUCOSE PROTEIN O-FUCOSYLTRANSFERASE 2"/>
    <property type="match status" value="1"/>
</dbReference>
<dbReference type="CDD" id="cd11296">
    <property type="entry name" value="O-FucT_like"/>
    <property type="match status" value="1"/>
</dbReference>
<comment type="pathway">
    <text evidence="2">Protein modification; protein glycosylation.</text>
</comment>
<evidence type="ECO:0000256" key="9">
    <source>
        <dbReference type="SAM" id="Phobius"/>
    </source>
</evidence>
<evidence type="ECO:0000256" key="2">
    <source>
        <dbReference type="ARBA" id="ARBA00004922"/>
    </source>
</evidence>
<protein>
    <recommendedName>
        <fullName evidence="8">GDP-fucose protein O-fucosyltransferase 2</fullName>
    </recommendedName>
</protein>
<dbReference type="Pfam" id="PF10250">
    <property type="entry name" value="O-FucT"/>
    <property type="match status" value="1"/>
</dbReference>
<evidence type="ECO:0000313" key="11">
    <source>
        <dbReference type="Proteomes" id="UP000006352"/>
    </source>
</evidence>
<proteinExistence type="inferred from homology"/>
<evidence type="ECO:0000256" key="4">
    <source>
        <dbReference type="ARBA" id="ARBA00022824"/>
    </source>
</evidence>
<reference evidence="10 11" key="1">
    <citation type="journal article" date="2012" name="Appl. Environ. Microbiol.">
        <title>Short-read sequencing for genomic analysis of the brown rot fungus Fibroporia radiculosa.</title>
        <authorList>
            <person name="Tang J.D."/>
            <person name="Perkins A.D."/>
            <person name="Sonstegard T.S."/>
            <person name="Schroeder S.G."/>
            <person name="Burgess S.C."/>
            <person name="Diehl S.V."/>
        </authorList>
    </citation>
    <scope>NUCLEOTIDE SEQUENCE [LARGE SCALE GENOMIC DNA]</scope>
    <source>
        <strain evidence="10 11">TFFH 294</strain>
    </source>
</reference>
<dbReference type="InParanoid" id="J4H3E4"/>
<feature type="transmembrane region" description="Helical" evidence="9">
    <location>
        <begin position="53"/>
        <end position="76"/>
    </location>
</feature>
<evidence type="ECO:0000256" key="5">
    <source>
        <dbReference type="ARBA" id="ARBA00023253"/>
    </source>
</evidence>
<evidence type="ECO:0000256" key="6">
    <source>
        <dbReference type="ARBA" id="ARBA00023277"/>
    </source>
</evidence>
<dbReference type="GO" id="GO:0005783">
    <property type="term" value="C:endoplasmic reticulum"/>
    <property type="evidence" value="ECO:0007669"/>
    <property type="project" value="UniProtKB-SubCell"/>
</dbReference>
<dbReference type="PANTHER" id="PTHR13398">
    <property type="entry name" value="GDP-FUCOSE PROTEIN O-FUCOSYLTRANSFERASE 2"/>
    <property type="match status" value="1"/>
</dbReference>
<dbReference type="RefSeq" id="XP_012182412.1">
    <property type="nucleotide sequence ID" value="XM_012327022.1"/>
</dbReference>
<dbReference type="Gene3D" id="3.40.50.11350">
    <property type="match status" value="1"/>
</dbReference>
<dbReference type="Proteomes" id="UP000006352">
    <property type="component" value="Unassembled WGS sequence"/>
</dbReference>
<dbReference type="InterPro" id="IPR045130">
    <property type="entry name" value="OFUT2-like"/>
</dbReference>
<evidence type="ECO:0000313" key="10">
    <source>
        <dbReference type="EMBL" id="CCM03129.1"/>
    </source>
</evidence>